<feature type="compositionally biased region" description="Polar residues" evidence="1">
    <location>
        <begin position="912"/>
        <end position="922"/>
    </location>
</feature>
<dbReference type="HOGENOM" id="CLU_282409_0_0_1"/>
<organism evidence="2 3">
    <name type="scientific">Aureobasidium subglaciale (strain EXF-2481)</name>
    <name type="common">Aureobasidium pullulans var. subglaciale</name>
    <dbReference type="NCBI Taxonomy" id="1043005"/>
    <lineage>
        <taxon>Eukaryota</taxon>
        <taxon>Fungi</taxon>
        <taxon>Dikarya</taxon>
        <taxon>Ascomycota</taxon>
        <taxon>Pezizomycotina</taxon>
        <taxon>Dothideomycetes</taxon>
        <taxon>Dothideomycetidae</taxon>
        <taxon>Dothideales</taxon>
        <taxon>Saccotheciaceae</taxon>
        <taxon>Aureobasidium</taxon>
    </lineage>
</organism>
<dbReference type="Proteomes" id="UP000030641">
    <property type="component" value="Unassembled WGS sequence"/>
</dbReference>
<dbReference type="InParanoid" id="A0A074YN89"/>
<feature type="compositionally biased region" description="Basic residues" evidence="1">
    <location>
        <begin position="378"/>
        <end position="387"/>
    </location>
</feature>
<feature type="region of interest" description="Disordered" evidence="1">
    <location>
        <begin position="665"/>
        <end position="789"/>
    </location>
</feature>
<feature type="region of interest" description="Disordered" evidence="1">
    <location>
        <begin position="802"/>
        <end position="981"/>
    </location>
</feature>
<feature type="compositionally biased region" description="Polar residues" evidence="1">
    <location>
        <begin position="46"/>
        <end position="59"/>
    </location>
</feature>
<feature type="compositionally biased region" description="Polar residues" evidence="1">
    <location>
        <begin position="252"/>
        <end position="261"/>
    </location>
</feature>
<feature type="compositionally biased region" description="Polar residues" evidence="1">
    <location>
        <begin position="72"/>
        <end position="85"/>
    </location>
</feature>
<feature type="compositionally biased region" description="Acidic residues" evidence="1">
    <location>
        <begin position="169"/>
        <end position="196"/>
    </location>
</feature>
<feature type="compositionally biased region" description="Basic and acidic residues" evidence="1">
    <location>
        <begin position="197"/>
        <end position="218"/>
    </location>
</feature>
<name>A0A074YN89_AURSE</name>
<feature type="compositionally biased region" description="Polar residues" evidence="1">
    <location>
        <begin position="929"/>
        <end position="943"/>
    </location>
</feature>
<feature type="region of interest" description="Disordered" evidence="1">
    <location>
        <begin position="1"/>
        <end position="392"/>
    </location>
</feature>
<evidence type="ECO:0000313" key="3">
    <source>
        <dbReference type="Proteomes" id="UP000030641"/>
    </source>
</evidence>
<feature type="region of interest" description="Disordered" evidence="1">
    <location>
        <begin position="997"/>
        <end position="1114"/>
    </location>
</feature>
<dbReference type="STRING" id="1043005.A0A074YN89"/>
<proteinExistence type="predicted"/>
<feature type="compositionally biased region" description="Polar residues" evidence="1">
    <location>
        <begin position="961"/>
        <end position="970"/>
    </location>
</feature>
<protein>
    <submittedName>
        <fullName evidence="2">Uncharacterized protein</fullName>
    </submittedName>
</protein>
<feature type="compositionally biased region" description="Polar residues" evidence="1">
    <location>
        <begin position="324"/>
        <end position="352"/>
    </location>
</feature>
<reference evidence="2 3" key="1">
    <citation type="journal article" date="2014" name="BMC Genomics">
        <title>Genome sequencing of four Aureobasidium pullulans varieties: biotechnological potential, stress tolerance, and description of new species.</title>
        <authorList>
            <person name="Gostin Ar C."/>
            <person name="Ohm R.A."/>
            <person name="Kogej T."/>
            <person name="Sonjak S."/>
            <person name="Turk M."/>
            <person name="Zajc J."/>
            <person name="Zalar P."/>
            <person name="Grube M."/>
            <person name="Sun H."/>
            <person name="Han J."/>
            <person name="Sharma A."/>
            <person name="Chiniquy J."/>
            <person name="Ngan C.Y."/>
            <person name="Lipzen A."/>
            <person name="Barry K."/>
            <person name="Grigoriev I.V."/>
            <person name="Gunde-Cimerman N."/>
        </authorList>
    </citation>
    <scope>NUCLEOTIDE SEQUENCE [LARGE SCALE GENOMIC DNA]</scope>
    <source>
        <strain evidence="2 3">EXF-2481</strain>
    </source>
</reference>
<keyword evidence="3" id="KW-1185">Reference proteome</keyword>
<evidence type="ECO:0000313" key="2">
    <source>
        <dbReference type="EMBL" id="KEQ99125.1"/>
    </source>
</evidence>
<feature type="compositionally biased region" description="Acidic residues" evidence="1">
    <location>
        <begin position="229"/>
        <end position="238"/>
    </location>
</feature>
<feature type="compositionally biased region" description="Pro residues" evidence="1">
    <location>
        <begin position="1039"/>
        <end position="1051"/>
    </location>
</feature>
<feature type="compositionally biased region" description="Polar residues" evidence="1">
    <location>
        <begin position="724"/>
        <end position="742"/>
    </location>
</feature>
<feature type="compositionally biased region" description="Low complexity" evidence="1">
    <location>
        <begin position="750"/>
        <end position="762"/>
    </location>
</feature>
<feature type="compositionally biased region" description="Low complexity" evidence="1">
    <location>
        <begin position="1010"/>
        <end position="1020"/>
    </location>
</feature>
<dbReference type="EMBL" id="KL584751">
    <property type="protein sequence ID" value="KEQ99125.1"/>
    <property type="molecule type" value="Genomic_DNA"/>
</dbReference>
<sequence>MELRRRRAATPQKPSRLQPTEALHMTTRAASKAASSNGGSSRRGSLYSNGQISPMTGNDNEPDRYPKRRRVSTASKSTPTAAIYNSQSSSSRPSTRSMSGGNLQPIAESSPMPRRKRKRTSDVTAENISVAQPIKTRSEFELALLSPATKKQPPRKAKRFSNSSRGQETAEEEDEDDEDEDEESAESDIDAAEDDLKDTVEVFEDLHPTANGHEEASLNEKSNGITDVTADDCDEDDSMHDAGAPAGVDQEMANQQQTQSTDSKDVAEQASDMQSLEIAPNGSLYSQDGDQQAGQDGDDAEGEYDEDGDLDLSRDELTLPKQLGITTLDPTPVVSATASPVGSNQDSNAEQESPTKHSALIPAGDALTASQNGDKPVKKLPGRRRAPHANPKVEAALRRQLHLRMAYRSVAKNLKPILTELAKRSLSSIHRDPEAHTAFSEYPMVQQTLEGHFQERLDWIQKQKILNKKRLDDMLEEQTAMRKRNFEHVAQNIEDDMIVQLQHDFLNKLRQQRQAEDDDYSDDEGDDVIPSLRRVTAKGALRGILGPEYHWRSRPALETERLFNEMHGRRRIASEHIKHDKSSALEDPRPFTTFDPVVRDAAEAQLKMRELLAALGVAAEEVARPPPVPIVEAPPAIPVIPNNEALGLLMLAEASATPIFAAPAQSENVTMDPPTDIPSRQDNLSVPRPSMSRAGSVATPAPPSNLPAKPMEEPSSEQRHATTVPISFSQAVLEPSTTQTAPLFTRHLQPEQPEQRPQSRLPNLPSIGQVVASQSHADTLPQPVATSAPSKAVDFWSSLSIDHTKSSSQGKAEFVPHTVARQSSVAEPPVGGGADISKSEDREPRPSLPGSSTTLEPLHEKLRRTSDSFGPLLNRLDDLDNPKPRKMPAPKKSLYGPWPRSRNYNPLDRRVSTTSTAPSQPSLPGIHSRPSSGLEATTPYSTSETRRPSYVAAPPPPVPGFSTSLAQSGPYNPAPIYGSAPPHPFAYERGPYPPMTYGPPPPGFAGLAGGPMQPGQGTPPFYGGPHGLPPPNQQQGGYGPPPITSRPPPTAPAYGPQYGGQPILPAGHDPRFGPTGAPASNNAGPAFAQFAQHDGRRRRNQSLGNREFQHYQPR</sequence>
<accession>A0A074YN89</accession>
<feature type="compositionally biased region" description="Low complexity" evidence="1">
    <location>
        <begin position="86"/>
        <end position="99"/>
    </location>
</feature>
<feature type="compositionally biased region" description="Basic and acidic residues" evidence="1">
    <location>
        <begin position="857"/>
        <end position="866"/>
    </location>
</feature>
<gene>
    <name evidence="2" type="ORF">AUEXF2481DRAFT_26351</name>
</gene>
<feature type="compositionally biased region" description="Low complexity" evidence="1">
    <location>
        <begin position="28"/>
        <end position="45"/>
    </location>
</feature>
<feature type="compositionally biased region" description="Low complexity" evidence="1">
    <location>
        <begin position="285"/>
        <end position="295"/>
    </location>
</feature>
<evidence type="ECO:0000256" key="1">
    <source>
        <dbReference type="SAM" id="MobiDB-lite"/>
    </source>
</evidence>
<dbReference type="OrthoDB" id="4188028at2759"/>
<dbReference type="OMA" id="DPQMKEM"/>
<dbReference type="RefSeq" id="XP_013347367.1">
    <property type="nucleotide sequence ID" value="XM_013491913.1"/>
</dbReference>
<dbReference type="AlphaFoldDB" id="A0A074YN89"/>
<feature type="compositionally biased region" description="Basic and acidic residues" evidence="1">
    <location>
        <begin position="710"/>
        <end position="720"/>
    </location>
</feature>
<feature type="compositionally biased region" description="Acidic residues" evidence="1">
    <location>
        <begin position="296"/>
        <end position="310"/>
    </location>
</feature>
<dbReference type="GeneID" id="25363226"/>